<name>A0A9P4TPE8_CURKU</name>
<dbReference type="EMBL" id="SWKU01000001">
    <property type="protein sequence ID" value="KAF3011110.1"/>
    <property type="molecule type" value="Genomic_DNA"/>
</dbReference>
<feature type="region of interest" description="Disordered" evidence="12">
    <location>
        <begin position="274"/>
        <end position="294"/>
    </location>
</feature>
<evidence type="ECO:0000256" key="1">
    <source>
        <dbReference type="ARBA" id="ARBA00004141"/>
    </source>
</evidence>
<proteinExistence type="inferred from homology"/>
<evidence type="ECO:0000256" key="10">
    <source>
        <dbReference type="ARBA" id="ARBA00048048"/>
    </source>
</evidence>
<keyword evidence="5 11" id="KW-0472">Membrane</keyword>
<comment type="similarity">
    <text evidence="9">Belongs to the DHHC palmitoyltransferase family. PFA5 subfamily.</text>
</comment>
<sequence length="384" mass="43467">MAPPVAPAAGATKADVRDQSALEQRIGQSTSVIMPLLELGAMGYVTWVFVYQICIQYLVDPSAELRKSSDVQPRRATGIALIVVYAILLLLLLLPWSRLLQVVWMKPDLVPLGDASLEKTDVTMSWLGEYDAYICDYQGMPLWCDKCHNWKPDRTHHCKELGRCVRKMDHYCPWAGGIIAETTHKFFMQFVFFTALYTTYVWITTAVILGERISKTGSRPSTWIGVLVIGVLFCIFSFTMSCMTGWNLCINYTSVEGIQRGGIQNIAMLISSTPERSSLPSTPSAHEKPPHNDDWPVLTTVQRGSGRVYVVMQTKSHEHPWHTSLMTGWKAVMGNNIFEWIMPIKHSPYKQKTHRGEFEWGELVYDMARQYEAQNPGVKLALLN</sequence>
<feature type="compositionally biased region" description="Basic and acidic residues" evidence="12">
    <location>
        <begin position="285"/>
        <end position="294"/>
    </location>
</feature>
<feature type="transmembrane region" description="Helical" evidence="11">
    <location>
        <begin position="79"/>
        <end position="97"/>
    </location>
</feature>
<evidence type="ECO:0000256" key="9">
    <source>
        <dbReference type="ARBA" id="ARBA00038298"/>
    </source>
</evidence>
<evidence type="ECO:0000256" key="4">
    <source>
        <dbReference type="ARBA" id="ARBA00022989"/>
    </source>
</evidence>
<keyword evidence="7" id="KW-0449">Lipoprotein</keyword>
<evidence type="ECO:0000256" key="5">
    <source>
        <dbReference type="ARBA" id="ARBA00023136"/>
    </source>
</evidence>
<comment type="subcellular location">
    <subcellularLocation>
        <location evidence="1">Membrane</location>
        <topology evidence="1">Multi-pass membrane protein</topology>
    </subcellularLocation>
</comment>
<dbReference type="PANTHER" id="PTHR22883">
    <property type="entry name" value="ZINC FINGER DHHC DOMAIN CONTAINING PROTEIN"/>
    <property type="match status" value="1"/>
</dbReference>
<comment type="caution">
    <text evidence="14">The sequence shown here is derived from an EMBL/GenBank/DDBJ whole genome shotgun (WGS) entry which is preliminary data.</text>
</comment>
<dbReference type="PROSITE" id="PS50216">
    <property type="entry name" value="DHHC"/>
    <property type="match status" value="1"/>
</dbReference>
<evidence type="ECO:0000256" key="2">
    <source>
        <dbReference type="ARBA" id="ARBA00022679"/>
    </source>
</evidence>
<evidence type="ECO:0000256" key="3">
    <source>
        <dbReference type="ARBA" id="ARBA00022692"/>
    </source>
</evidence>
<keyword evidence="15" id="KW-1185">Reference proteome</keyword>
<organism evidence="14 15">
    <name type="scientific">Curvularia kusanoi</name>
    <name type="common">Cochliobolus kusanoi</name>
    <dbReference type="NCBI Taxonomy" id="90978"/>
    <lineage>
        <taxon>Eukaryota</taxon>
        <taxon>Fungi</taxon>
        <taxon>Dikarya</taxon>
        <taxon>Ascomycota</taxon>
        <taxon>Pezizomycotina</taxon>
        <taxon>Dothideomycetes</taxon>
        <taxon>Pleosporomycetidae</taxon>
        <taxon>Pleosporales</taxon>
        <taxon>Pleosporineae</taxon>
        <taxon>Pleosporaceae</taxon>
        <taxon>Curvularia</taxon>
    </lineage>
</organism>
<dbReference type="Proteomes" id="UP000801428">
    <property type="component" value="Unassembled WGS sequence"/>
</dbReference>
<feature type="domain" description="Palmitoyltransferase DHHC" evidence="13">
    <location>
        <begin position="142"/>
        <end position="259"/>
    </location>
</feature>
<dbReference type="GO" id="GO:0005794">
    <property type="term" value="C:Golgi apparatus"/>
    <property type="evidence" value="ECO:0007669"/>
    <property type="project" value="TreeGrafter"/>
</dbReference>
<comment type="domain">
    <text evidence="11">The DHHC domain is required for palmitoyltransferase activity.</text>
</comment>
<dbReference type="Pfam" id="PF01529">
    <property type="entry name" value="DHHC"/>
    <property type="match status" value="1"/>
</dbReference>
<evidence type="ECO:0000256" key="11">
    <source>
        <dbReference type="RuleBase" id="RU079119"/>
    </source>
</evidence>
<dbReference type="GO" id="GO:0005783">
    <property type="term" value="C:endoplasmic reticulum"/>
    <property type="evidence" value="ECO:0007669"/>
    <property type="project" value="TreeGrafter"/>
</dbReference>
<evidence type="ECO:0000256" key="12">
    <source>
        <dbReference type="SAM" id="MobiDB-lite"/>
    </source>
</evidence>
<gene>
    <name evidence="14" type="primary">PFA5</name>
    <name evidence="14" type="ORF">E8E13_011365</name>
</gene>
<feature type="compositionally biased region" description="Polar residues" evidence="12">
    <location>
        <begin position="274"/>
        <end position="284"/>
    </location>
</feature>
<dbReference type="InterPro" id="IPR039859">
    <property type="entry name" value="PFA4/ZDH16/20/ERF2-like"/>
</dbReference>
<keyword evidence="6" id="KW-0564">Palmitate</keyword>
<evidence type="ECO:0000256" key="7">
    <source>
        <dbReference type="ARBA" id="ARBA00023288"/>
    </source>
</evidence>
<dbReference type="PANTHER" id="PTHR22883:SF23">
    <property type="entry name" value="PALMITOYLTRANSFERASE ZDHHC6"/>
    <property type="match status" value="1"/>
</dbReference>
<evidence type="ECO:0000256" key="8">
    <source>
        <dbReference type="ARBA" id="ARBA00023315"/>
    </source>
</evidence>
<feature type="transmembrane region" description="Helical" evidence="11">
    <location>
        <begin position="186"/>
        <end position="210"/>
    </location>
</feature>
<evidence type="ECO:0000313" key="14">
    <source>
        <dbReference type="EMBL" id="KAF3011110.1"/>
    </source>
</evidence>
<feature type="transmembrane region" description="Helical" evidence="11">
    <location>
        <begin position="222"/>
        <end position="246"/>
    </location>
</feature>
<dbReference type="OrthoDB" id="331948at2759"/>
<protein>
    <recommendedName>
        <fullName evidence="11">Palmitoyltransferase</fullName>
        <ecNumber evidence="11">2.3.1.225</ecNumber>
    </recommendedName>
</protein>
<keyword evidence="4 11" id="KW-1133">Transmembrane helix</keyword>
<comment type="catalytic activity">
    <reaction evidence="10 11">
        <text>L-cysteinyl-[protein] + hexadecanoyl-CoA = S-hexadecanoyl-L-cysteinyl-[protein] + CoA</text>
        <dbReference type="Rhea" id="RHEA:36683"/>
        <dbReference type="Rhea" id="RHEA-COMP:10131"/>
        <dbReference type="Rhea" id="RHEA-COMP:11032"/>
        <dbReference type="ChEBI" id="CHEBI:29950"/>
        <dbReference type="ChEBI" id="CHEBI:57287"/>
        <dbReference type="ChEBI" id="CHEBI:57379"/>
        <dbReference type="ChEBI" id="CHEBI:74151"/>
        <dbReference type="EC" id="2.3.1.225"/>
    </reaction>
</comment>
<dbReference type="InterPro" id="IPR001594">
    <property type="entry name" value="Palmitoyltrfase_DHHC"/>
</dbReference>
<evidence type="ECO:0000259" key="13">
    <source>
        <dbReference type="Pfam" id="PF01529"/>
    </source>
</evidence>
<accession>A0A9P4TPE8</accession>
<dbReference type="AlphaFoldDB" id="A0A9P4TPE8"/>
<dbReference type="GO" id="GO:0019706">
    <property type="term" value="F:protein-cysteine S-palmitoyltransferase activity"/>
    <property type="evidence" value="ECO:0007669"/>
    <property type="project" value="UniProtKB-EC"/>
</dbReference>
<dbReference type="GO" id="GO:0016020">
    <property type="term" value="C:membrane"/>
    <property type="evidence" value="ECO:0007669"/>
    <property type="project" value="UniProtKB-SubCell"/>
</dbReference>
<feature type="transmembrane region" description="Helical" evidence="11">
    <location>
        <begin position="41"/>
        <end position="59"/>
    </location>
</feature>
<evidence type="ECO:0000256" key="6">
    <source>
        <dbReference type="ARBA" id="ARBA00023139"/>
    </source>
</evidence>
<dbReference type="GO" id="GO:0006612">
    <property type="term" value="P:protein targeting to membrane"/>
    <property type="evidence" value="ECO:0007669"/>
    <property type="project" value="TreeGrafter"/>
</dbReference>
<dbReference type="EC" id="2.3.1.225" evidence="11"/>
<keyword evidence="3 11" id="KW-0812">Transmembrane</keyword>
<reference evidence="14" key="1">
    <citation type="submission" date="2019-04" db="EMBL/GenBank/DDBJ databases">
        <title>Sequencing of skin fungus with MAO and IRED activity.</title>
        <authorList>
            <person name="Marsaioli A.J."/>
            <person name="Bonatto J.M.C."/>
            <person name="Reis Junior O."/>
        </authorList>
    </citation>
    <scope>NUCLEOTIDE SEQUENCE</scope>
    <source>
        <strain evidence="14">30M1</strain>
    </source>
</reference>
<keyword evidence="8 11" id="KW-0012">Acyltransferase</keyword>
<keyword evidence="2 11" id="KW-0808">Transferase</keyword>
<evidence type="ECO:0000313" key="15">
    <source>
        <dbReference type="Proteomes" id="UP000801428"/>
    </source>
</evidence>